<dbReference type="SUPFAM" id="SSF48498">
    <property type="entry name" value="Tetracyclin repressor-like, C-terminal domain"/>
    <property type="match status" value="1"/>
</dbReference>
<dbReference type="Gene3D" id="1.10.357.10">
    <property type="entry name" value="Tetracycline Repressor, domain 2"/>
    <property type="match status" value="1"/>
</dbReference>
<dbReference type="RefSeq" id="WP_167168436.1">
    <property type="nucleotide sequence ID" value="NZ_BAAAOO010000007.1"/>
</dbReference>
<dbReference type="PANTHER" id="PTHR30055:SF234">
    <property type="entry name" value="HTH-TYPE TRANSCRIPTIONAL REGULATOR BETI"/>
    <property type="match status" value="1"/>
</dbReference>
<keyword evidence="3" id="KW-0804">Transcription</keyword>
<keyword evidence="1" id="KW-0805">Transcription regulation</keyword>
<dbReference type="InterPro" id="IPR036271">
    <property type="entry name" value="Tet_transcr_reg_TetR-rel_C_sf"/>
</dbReference>
<dbReference type="InterPro" id="IPR009057">
    <property type="entry name" value="Homeodomain-like_sf"/>
</dbReference>
<dbReference type="Pfam" id="PF00440">
    <property type="entry name" value="TetR_N"/>
    <property type="match status" value="1"/>
</dbReference>
<evidence type="ECO:0000256" key="2">
    <source>
        <dbReference type="ARBA" id="ARBA00023125"/>
    </source>
</evidence>
<name>A0ABX0SHQ4_9ACTN</name>
<keyword evidence="2 4" id="KW-0238">DNA-binding</keyword>
<comment type="caution">
    <text evidence="6">The sequence shown here is derived from an EMBL/GenBank/DDBJ whole genome shotgun (WGS) entry which is preliminary data.</text>
</comment>
<dbReference type="Proteomes" id="UP000749311">
    <property type="component" value="Unassembled WGS sequence"/>
</dbReference>
<dbReference type="InterPro" id="IPR050109">
    <property type="entry name" value="HTH-type_TetR-like_transc_reg"/>
</dbReference>
<dbReference type="EMBL" id="JAAMOZ010000001">
    <property type="protein sequence ID" value="NIH57928.1"/>
    <property type="molecule type" value="Genomic_DNA"/>
</dbReference>
<protein>
    <submittedName>
        <fullName evidence="6">AcrR family transcriptional regulator</fullName>
    </submittedName>
</protein>
<evidence type="ECO:0000256" key="1">
    <source>
        <dbReference type="ARBA" id="ARBA00023015"/>
    </source>
</evidence>
<proteinExistence type="predicted"/>
<reference evidence="6 7" key="1">
    <citation type="submission" date="2020-02" db="EMBL/GenBank/DDBJ databases">
        <title>Sequencing the genomes of 1000 actinobacteria strains.</title>
        <authorList>
            <person name="Klenk H.-P."/>
        </authorList>
    </citation>
    <scope>NUCLEOTIDE SEQUENCE [LARGE SCALE GENOMIC DNA]</scope>
    <source>
        <strain evidence="6 7">DSM 19609</strain>
    </source>
</reference>
<dbReference type="PRINTS" id="PR00455">
    <property type="entry name" value="HTHTETR"/>
</dbReference>
<dbReference type="InterPro" id="IPR001647">
    <property type="entry name" value="HTH_TetR"/>
</dbReference>
<evidence type="ECO:0000313" key="7">
    <source>
        <dbReference type="Proteomes" id="UP000749311"/>
    </source>
</evidence>
<evidence type="ECO:0000313" key="6">
    <source>
        <dbReference type="EMBL" id="NIH57928.1"/>
    </source>
</evidence>
<accession>A0ABX0SHQ4</accession>
<evidence type="ECO:0000256" key="4">
    <source>
        <dbReference type="PROSITE-ProRule" id="PRU00335"/>
    </source>
</evidence>
<dbReference type="PANTHER" id="PTHR30055">
    <property type="entry name" value="HTH-TYPE TRANSCRIPTIONAL REGULATOR RUTR"/>
    <property type="match status" value="1"/>
</dbReference>
<sequence>MGQEERRQQSMELKKRDIVDAAERVFFSKGYQSSSMNEVAKDAEFSKRTVYTYFTSKEQIYFEIMIRGYRLLLDRLERDLRETNPADALQELRCIFLTLFSFGQDHPDHFRAIMDYETKGSDNRPGVPDESRDECYRLGEQLFGHLAHALARGRAEGTFSDVADCGSAALTLWACAIGVLNTALKKASYLEGYHHVDPDEFVASSFDMITRLISTGGDPA</sequence>
<dbReference type="PROSITE" id="PS50977">
    <property type="entry name" value="HTH_TETR_2"/>
    <property type="match status" value="1"/>
</dbReference>
<feature type="DNA-binding region" description="H-T-H motif" evidence="4">
    <location>
        <begin position="35"/>
        <end position="54"/>
    </location>
</feature>
<feature type="domain" description="HTH tetR-type" evidence="5">
    <location>
        <begin position="12"/>
        <end position="72"/>
    </location>
</feature>
<dbReference type="Gene3D" id="1.10.10.60">
    <property type="entry name" value="Homeodomain-like"/>
    <property type="match status" value="1"/>
</dbReference>
<evidence type="ECO:0000259" key="5">
    <source>
        <dbReference type="PROSITE" id="PS50977"/>
    </source>
</evidence>
<evidence type="ECO:0000256" key="3">
    <source>
        <dbReference type="ARBA" id="ARBA00023163"/>
    </source>
</evidence>
<dbReference type="SUPFAM" id="SSF46689">
    <property type="entry name" value="Homeodomain-like"/>
    <property type="match status" value="1"/>
</dbReference>
<gene>
    <name evidence="6" type="ORF">FB473_002573</name>
</gene>
<keyword evidence="7" id="KW-1185">Reference proteome</keyword>
<organism evidence="6 7">
    <name type="scientific">Brooklawnia cerclae</name>
    <dbReference type="NCBI Taxonomy" id="349934"/>
    <lineage>
        <taxon>Bacteria</taxon>
        <taxon>Bacillati</taxon>
        <taxon>Actinomycetota</taxon>
        <taxon>Actinomycetes</taxon>
        <taxon>Propionibacteriales</taxon>
        <taxon>Propionibacteriaceae</taxon>
        <taxon>Brooklawnia</taxon>
    </lineage>
</organism>